<comment type="caution">
    <text evidence="4">The sequence shown here is derived from an EMBL/GenBank/DDBJ whole genome shotgun (WGS) entry which is preliminary data.</text>
</comment>
<evidence type="ECO:0000256" key="1">
    <source>
        <dbReference type="PIRSR" id="PIRSR640198-1"/>
    </source>
</evidence>
<dbReference type="PROSITE" id="PS51459">
    <property type="entry name" value="FIDO"/>
    <property type="match status" value="1"/>
</dbReference>
<evidence type="ECO:0000313" key="4">
    <source>
        <dbReference type="EMBL" id="PSB50776.1"/>
    </source>
</evidence>
<proteinExistence type="predicted"/>
<keyword evidence="2" id="KW-0547">Nucleotide-binding</keyword>
<reference evidence="4 5" key="1">
    <citation type="submission" date="2018-03" db="EMBL/GenBank/DDBJ databases">
        <title>The ancient ancestry and fast evolution of plastids.</title>
        <authorList>
            <person name="Moore K.R."/>
            <person name="Magnabosco C."/>
            <person name="Momper L."/>
            <person name="Gold D.A."/>
            <person name="Bosak T."/>
            <person name="Fournier G.P."/>
        </authorList>
    </citation>
    <scope>NUCLEOTIDE SEQUENCE [LARGE SCALE GENOMIC DNA]</scope>
    <source>
        <strain evidence="4 5">CCALA 037</strain>
    </source>
</reference>
<feature type="active site" evidence="1">
    <location>
        <position position="204"/>
    </location>
</feature>
<dbReference type="EMBL" id="PVWO01000384">
    <property type="protein sequence ID" value="PSB50776.1"/>
    <property type="molecule type" value="Genomic_DNA"/>
</dbReference>
<dbReference type="InterPro" id="IPR036597">
    <property type="entry name" value="Fido-like_dom_sf"/>
</dbReference>
<dbReference type="PANTHER" id="PTHR13504:SF38">
    <property type="entry name" value="FIDO DOMAIN-CONTAINING PROTEIN"/>
    <property type="match status" value="1"/>
</dbReference>
<dbReference type="Gene3D" id="1.10.3290.10">
    <property type="entry name" value="Fido-like domain"/>
    <property type="match status" value="1"/>
</dbReference>
<dbReference type="Pfam" id="PF02661">
    <property type="entry name" value="Fic"/>
    <property type="match status" value="1"/>
</dbReference>
<evidence type="ECO:0000259" key="3">
    <source>
        <dbReference type="PROSITE" id="PS51459"/>
    </source>
</evidence>
<dbReference type="RefSeq" id="WP_106310085.1">
    <property type="nucleotide sequence ID" value="NZ_PVWO01000384.1"/>
</dbReference>
<gene>
    <name evidence="4" type="ORF">C7B77_22355</name>
</gene>
<dbReference type="InterPro" id="IPR003812">
    <property type="entry name" value="Fido"/>
</dbReference>
<feature type="binding site" evidence="2">
    <location>
        <begin position="208"/>
        <end position="215"/>
    </location>
    <ligand>
        <name>ATP</name>
        <dbReference type="ChEBI" id="CHEBI:30616"/>
    </ligand>
</feature>
<dbReference type="OrthoDB" id="9813719at2"/>
<protein>
    <submittedName>
        <fullName evidence="4">Fic family protein</fullName>
    </submittedName>
</protein>
<dbReference type="PANTHER" id="PTHR13504">
    <property type="entry name" value="FIDO DOMAIN-CONTAINING PROTEIN DDB_G0283145"/>
    <property type="match status" value="1"/>
</dbReference>
<dbReference type="AlphaFoldDB" id="A0A2T1G0T3"/>
<dbReference type="InterPro" id="IPR040198">
    <property type="entry name" value="Fido_containing"/>
</dbReference>
<dbReference type="Proteomes" id="UP000238937">
    <property type="component" value="Unassembled WGS sequence"/>
</dbReference>
<sequence length="389" mass="43571">MESLALIEPLLPTGGNRVLTDLATQLWVESSALNSNLHFATILGIGDLVRTMNCYYSNLIEGHRTHPIDIERALAQDFSVDPRQRELQLEAKAHIEVQRAIDLGNAQAEVVSGEYLKWIHREFCTRLPPEMLVLSNAEGSKQIQIVPGEWRTGDVIVGRHIPISAPAIDRFITRFATGYRLERLSQIDRVIAVAAAHHRLAWIHPFYDGNGRVARLFSHAMFREIGIGTSLWSISRGLARSRDEYRAVLANADLPRWNDLDGRGNLTAKGLQAFCEFFLNTCIDQVQFMRSCLDPQQLLARIEVYLREEVATKRLLPGSEQVVAAVFRSGELKRGEAAAASGDRERQGRKVLQRLLAAGLLVSDTPKGAVRVGFPSTLLERYFPRLFLG</sequence>
<feature type="domain" description="Fido" evidence="3">
    <location>
        <begin position="111"/>
        <end position="280"/>
    </location>
</feature>
<keyword evidence="5" id="KW-1185">Reference proteome</keyword>
<feature type="binding site" evidence="2">
    <location>
        <begin position="157"/>
        <end position="160"/>
    </location>
    <ligand>
        <name>ATP</name>
        <dbReference type="ChEBI" id="CHEBI:30616"/>
    </ligand>
</feature>
<evidence type="ECO:0000256" key="2">
    <source>
        <dbReference type="PIRSR" id="PIRSR640198-2"/>
    </source>
</evidence>
<name>A0A2T1G0T3_9CYAN</name>
<dbReference type="SUPFAM" id="SSF140931">
    <property type="entry name" value="Fic-like"/>
    <property type="match status" value="1"/>
</dbReference>
<organism evidence="4 5">
    <name type="scientific">Chamaesiphon polymorphus CCALA 037</name>
    <dbReference type="NCBI Taxonomy" id="2107692"/>
    <lineage>
        <taxon>Bacteria</taxon>
        <taxon>Bacillati</taxon>
        <taxon>Cyanobacteriota</taxon>
        <taxon>Cyanophyceae</taxon>
        <taxon>Gomontiellales</taxon>
        <taxon>Chamaesiphonaceae</taxon>
        <taxon>Chamaesiphon</taxon>
    </lineage>
</organism>
<dbReference type="GO" id="GO:0005524">
    <property type="term" value="F:ATP binding"/>
    <property type="evidence" value="ECO:0007669"/>
    <property type="project" value="UniProtKB-KW"/>
</dbReference>
<keyword evidence="2" id="KW-0067">ATP-binding</keyword>
<evidence type="ECO:0000313" key="5">
    <source>
        <dbReference type="Proteomes" id="UP000238937"/>
    </source>
</evidence>
<accession>A0A2T1G0T3</accession>